<dbReference type="AlphaFoldDB" id="E2C1U3"/>
<evidence type="ECO:0000313" key="3">
    <source>
        <dbReference type="Proteomes" id="UP000008237"/>
    </source>
</evidence>
<feature type="region of interest" description="Disordered" evidence="1">
    <location>
        <begin position="45"/>
        <end position="64"/>
    </location>
</feature>
<organism evidence="3">
    <name type="scientific">Harpegnathos saltator</name>
    <name type="common">Jerdon's jumping ant</name>
    <dbReference type="NCBI Taxonomy" id="610380"/>
    <lineage>
        <taxon>Eukaryota</taxon>
        <taxon>Metazoa</taxon>
        <taxon>Ecdysozoa</taxon>
        <taxon>Arthropoda</taxon>
        <taxon>Hexapoda</taxon>
        <taxon>Insecta</taxon>
        <taxon>Pterygota</taxon>
        <taxon>Neoptera</taxon>
        <taxon>Endopterygota</taxon>
        <taxon>Hymenoptera</taxon>
        <taxon>Apocrita</taxon>
        <taxon>Aculeata</taxon>
        <taxon>Formicoidea</taxon>
        <taxon>Formicidae</taxon>
        <taxon>Ponerinae</taxon>
        <taxon>Ponerini</taxon>
        <taxon>Harpegnathos</taxon>
    </lineage>
</organism>
<evidence type="ECO:0000313" key="2">
    <source>
        <dbReference type="EMBL" id="EFN78055.1"/>
    </source>
</evidence>
<keyword evidence="3" id="KW-1185">Reference proteome</keyword>
<dbReference type="Proteomes" id="UP000008237">
    <property type="component" value="Unassembled WGS sequence"/>
</dbReference>
<evidence type="ECO:0000256" key="1">
    <source>
        <dbReference type="SAM" id="MobiDB-lite"/>
    </source>
</evidence>
<feature type="compositionally biased region" description="Polar residues" evidence="1">
    <location>
        <begin position="54"/>
        <end position="64"/>
    </location>
</feature>
<gene>
    <name evidence="2" type="ORF">EAI_14650</name>
</gene>
<name>E2C1U3_HARSA</name>
<reference evidence="2 3" key="1">
    <citation type="journal article" date="2010" name="Science">
        <title>Genomic comparison of the ants Camponotus floridanus and Harpegnathos saltator.</title>
        <authorList>
            <person name="Bonasio R."/>
            <person name="Zhang G."/>
            <person name="Ye C."/>
            <person name="Mutti N.S."/>
            <person name="Fang X."/>
            <person name="Qin N."/>
            <person name="Donahue G."/>
            <person name="Yang P."/>
            <person name="Li Q."/>
            <person name="Li C."/>
            <person name="Zhang P."/>
            <person name="Huang Z."/>
            <person name="Berger S.L."/>
            <person name="Reinberg D."/>
            <person name="Wang J."/>
            <person name="Liebig J."/>
        </authorList>
    </citation>
    <scope>NUCLEOTIDE SEQUENCE [LARGE SCALE GENOMIC DNA]</scope>
    <source>
        <strain evidence="2 3">R22 G/1</strain>
    </source>
</reference>
<proteinExistence type="predicted"/>
<sequence length="64" mass="7525">MSKFEEASKVRSFEASNTKSSMKNYTSIRDSWIQCRGFNTWRRTESWGDPSKSARGTTTERYMM</sequence>
<protein>
    <submittedName>
        <fullName evidence="2">Uncharacterized protein</fullName>
    </submittedName>
</protein>
<dbReference type="EMBL" id="GL452008">
    <property type="protein sequence ID" value="EFN78055.1"/>
    <property type="molecule type" value="Genomic_DNA"/>
</dbReference>
<accession>E2C1U3</accession>
<dbReference type="InParanoid" id="E2C1U3"/>